<dbReference type="EMBL" id="CAEZXE010000158">
    <property type="protein sequence ID" value="CAB4689344.1"/>
    <property type="molecule type" value="Genomic_DNA"/>
</dbReference>
<dbReference type="AlphaFoldDB" id="A0A6J6DHY6"/>
<evidence type="ECO:0000313" key="2">
    <source>
        <dbReference type="EMBL" id="CAB4582257.1"/>
    </source>
</evidence>
<proteinExistence type="predicted"/>
<reference evidence="1" key="1">
    <citation type="submission" date="2020-05" db="EMBL/GenBank/DDBJ databases">
        <authorList>
            <person name="Chiriac C."/>
            <person name="Salcher M."/>
            <person name="Ghai R."/>
            <person name="Kavagutti S V."/>
        </authorList>
    </citation>
    <scope>NUCLEOTIDE SEQUENCE</scope>
</reference>
<name>A0A6J6DHY6_9ZZZZ</name>
<dbReference type="EMBL" id="CAEZSU010000228">
    <property type="protein sequence ID" value="CAB4563737.1"/>
    <property type="molecule type" value="Genomic_DNA"/>
</dbReference>
<accession>A0A6J6DHY6</accession>
<protein>
    <submittedName>
        <fullName evidence="1">Unannotated protein</fullName>
    </submittedName>
</protein>
<gene>
    <name evidence="1" type="ORF">UFOPK1495_01655</name>
    <name evidence="2" type="ORF">UFOPK1603_01870</name>
    <name evidence="3" type="ORF">UFOPK2350_01495</name>
</gene>
<evidence type="ECO:0000313" key="1">
    <source>
        <dbReference type="EMBL" id="CAB4563737.1"/>
    </source>
</evidence>
<sequence length="246" mass="27378">MNDDIDFVETDAVAGIACRRSKEFMGFDDFEPLVHQCRRVDSDLWAHAPRRMGESVFNRDICEIVSGSAAEWSTARGKQQSSNAVLVVGGTKTLMNCTMFAVNRDEFGARRTARHLHDWASGNERLFVGECETSTGLERCQSYRQTGKPDDTVHHNIGLEREARHCVASSPNLNTWEFCGNRSGSFGVANRYHRGAIATGLFDDHFRLATCGADGAEFETVCFCFDDLKRLCTDRTGRTGESDTGQ</sequence>
<organism evidence="1">
    <name type="scientific">freshwater metagenome</name>
    <dbReference type="NCBI Taxonomy" id="449393"/>
    <lineage>
        <taxon>unclassified sequences</taxon>
        <taxon>metagenomes</taxon>
        <taxon>ecological metagenomes</taxon>
    </lineage>
</organism>
<dbReference type="EMBL" id="CAEZTG010000257">
    <property type="protein sequence ID" value="CAB4582257.1"/>
    <property type="molecule type" value="Genomic_DNA"/>
</dbReference>
<evidence type="ECO:0000313" key="3">
    <source>
        <dbReference type="EMBL" id="CAB4689344.1"/>
    </source>
</evidence>